<dbReference type="RefSeq" id="WP_193953049.1">
    <property type="nucleotide sequence ID" value="NZ_JADEYS010000008.1"/>
</dbReference>
<feature type="binding site" evidence="15">
    <location>
        <position position="952"/>
    </location>
    <ligand>
        <name>Mg(2+)</name>
        <dbReference type="ChEBI" id="CHEBI:18420"/>
    </ligand>
</feature>
<dbReference type="InterPro" id="IPR014016">
    <property type="entry name" value="UvrD-like_ATP-bd"/>
</dbReference>
<organism evidence="20 21">
    <name type="scientific">Pontibacterium sinense</name>
    <dbReference type="NCBI Taxonomy" id="2781979"/>
    <lineage>
        <taxon>Bacteria</taxon>
        <taxon>Pseudomonadati</taxon>
        <taxon>Pseudomonadota</taxon>
        <taxon>Gammaproteobacteria</taxon>
        <taxon>Oceanospirillales</taxon>
        <taxon>Oceanospirillaceae</taxon>
        <taxon>Pontibacterium</taxon>
    </lineage>
</organism>
<keyword evidence="4 15" id="KW-0227">DNA damage</keyword>
<comment type="catalytic activity">
    <reaction evidence="13 15">
        <text>Couples ATP hydrolysis with the unwinding of duplex DNA by translocating in the 3'-5' direction.</text>
        <dbReference type="EC" id="5.6.2.4"/>
    </reaction>
</comment>
<dbReference type="GO" id="GO:0003677">
    <property type="term" value="F:DNA binding"/>
    <property type="evidence" value="ECO:0007669"/>
    <property type="project" value="UniProtKB-UniRule"/>
</dbReference>
<evidence type="ECO:0000256" key="8">
    <source>
        <dbReference type="ARBA" id="ARBA00022840"/>
    </source>
</evidence>
<keyword evidence="10 15" id="KW-0238">DNA-binding</keyword>
<feature type="domain" description="UvrD-like helicase C-terminal" evidence="19">
    <location>
        <begin position="483"/>
        <end position="747"/>
    </location>
</feature>
<comment type="miscellaneous">
    <text evidence="15">In the RecBCD complex, RecB has a slow 3'-5' helicase, an exonuclease activity and loads RecA onto ssDNA, RecD has a fast 5'-3' helicase activity, while RecC stimulates the ATPase and processivity of the RecB helicase and contributes to recognition of the Chi site.</text>
</comment>
<dbReference type="Gene3D" id="3.90.320.10">
    <property type="match status" value="1"/>
</dbReference>
<comment type="catalytic activity">
    <reaction evidence="14 15">
        <text>ATP + H2O = ADP + phosphate + H(+)</text>
        <dbReference type="Rhea" id="RHEA:13065"/>
        <dbReference type="ChEBI" id="CHEBI:15377"/>
        <dbReference type="ChEBI" id="CHEBI:15378"/>
        <dbReference type="ChEBI" id="CHEBI:30616"/>
        <dbReference type="ChEBI" id="CHEBI:43474"/>
        <dbReference type="ChEBI" id="CHEBI:456216"/>
        <dbReference type="EC" id="5.6.2.4"/>
    </reaction>
</comment>
<comment type="function">
    <text evidence="15">A helicase/nuclease that prepares dsDNA breaks (DSB) for recombinational DNA repair. Binds to DSBs and unwinds DNA via a highly rapid and processive ATP-dependent bidirectional helicase activity. Unwinds dsDNA until it encounters a Chi (crossover hotspot instigator) sequence from the 3' direction. Cuts ssDNA a few nucleotides 3' to the Chi site. The properties and activities of the enzyme are changed at Chi. The Chi-altered holoenzyme produces a long 3'-ssDNA overhang and facilitates RecA-binding to the ssDNA for homologous DNA recombination and repair. Holoenzyme degrades any linearized DNA that is unable to undergo homologous recombination. In the holoenzyme this subunit contributes ATPase, 3'-5' helicase, exonuclease activity and loads RecA onto ssDNA.</text>
</comment>
<comment type="domain">
    <text evidence="15">The N-terminal DNA-binding domain is a ssDNA-dependent ATPase and has ATP-dependent 3'-5' helicase function. This domain interacts with RecC.</text>
</comment>
<evidence type="ECO:0000256" key="3">
    <source>
        <dbReference type="ARBA" id="ARBA00022741"/>
    </source>
</evidence>
<feature type="binding site" evidence="15">
    <location>
        <position position="1065"/>
    </location>
    <ligand>
        <name>Mg(2+)</name>
        <dbReference type="ChEBI" id="CHEBI:18420"/>
    </ligand>
</feature>
<feature type="binding site" evidence="16">
    <location>
        <begin position="22"/>
        <end position="29"/>
    </location>
    <ligand>
        <name>ATP</name>
        <dbReference type="ChEBI" id="CHEBI:30616"/>
    </ligand>
</feature>
<dbReference type="Gene3D" id="1.10.3170.10">
    <property type="entry name" value="Recbcd, chain B, domain 2"/>
    <property type="match status" value="1"/>
</dbReference>
<keyword evidence="11 15" id="KW-0234">DNA repair</keyword>
<comment type="similarity">
    <text evidence="15">Belongs to the helicase family. UvrD subfamily.</text>
</comment>
<keyword evidence="3 15" id="KW-0547">Nucleotide-binding</keyword>
<keyword evidence="12 15" id="KW-0413">Isomerase</keyword>
<evidence type="ECO:0000256" key="7">
    <source>
        <dbReference type="ARBA" id="ARBA00022839"/>
    </source>
</evidence>
<dbReference type="EC" id="5.6.2.4" evidence="15"/>
<feature type="binding site" evidence="15">
    <location>
        <position position="1078"/>
    </location>
    <ligand>
        <name>Mg(2+)</name>
        <dbReference type="ChEBI" id="CHEBI:18420"/>
    </ligand>
</feature>
<dbReference type="GO" id="GO:0000287">
    <property type="term" value="F:magnesium ion binding"/>
    <property type="evidence" value="ECO:0007669"/>
    <property type="project" value="UniProtKB-UniRule"/>
</dbReference>
<evidence type="ECO:0000256" key="13">
    <source>
        <dbReference type="ARBA" id="ARBA00034617"/>
    </source>
</evidence>
<dbReference type="SUPFAM" id="SSF52540">
    <property type="entry name" value="P-loop containing nucleoside triphosphate hydrolases"/>
    <property type="match status" value="1"/>
</dbReference>
<dbReference type="PANTHER" id="PTHR11070:SF23">
    <property type="entry name" value="RECBCD ENZYME SUBUNIT RECB"/>
    <property type="match status" value="1"/>
</dbReference>
<dbReference type="InterPro" id="IPR014017">
    <property type="entry name" value="DNA_helicase_UvrD-like_C"/>
</dbReference>
<dbReference type="Pfam" id="PF12705">
    <property type="entry name" value="PDDEXK_1"/>
    <property type="match status" value="1"/>
</dbReference>
<comment type="domain">
    <text evidence="15">The C-terminal domain has nuclease activity and interacts with RecD. It interacts with RecA, facilitating its loading onto ssDNA.</text>
</comment>
<dbReference type="Pfam" id="PF00580">
    <property type="entry name" value="UvrD-helicase"/>
    <property type="match status" value="1"/>
</dbReference>
<evidence type="ECO:0000259" key="19">
    <source>
        <dbReference type="PROSITE" id="PS51217"/>
    </source>
</evidence>
<evidence type="ECO:0000256" key="4">
    <source>
        <dbReference type="ARBA" id="ARBA00022763"/>
    </source>
</evidence>
<evidence type="ECO:0000256" key="10">
    <source>
        <dbReference type="ARBA" id="ARBA00023125"/>
    </source>
</evidence>
<evidence type="ECO:0000256" key="5">
    <source>
        <dbReference type="ARBA" id="ARBA00022801"/>
    </source>
</evidence>
<dbReference type="HAMAP" id="MF_01485">
    <property type="entry name" value="RecB"/>
    <property type="match status" value="1"/>
</dbReference>
<evidence type="ECO:0000256" key="14">
    <source>
        <dbReference type="ARBA" id="ARBA00048988"/>
    </source>
</evidence>
<keyword evidence="2 15" id="KW-0479">Metal-binding</keyword>
<dbReference type="NCBIfam" id="TIGR00609">
    <property type="entry name" value="recB"/>
    <property type="match status" value="1"/>
</dbReference>
<dbReference type="InterPro" id="IPR000212">
    <property type="entry name" value="DNA_helicase_UvrD/REP"/>
</dbReference>
<dbReference type="AlphaFoldDB" id="A0A8J7FCE2"/>
<feature type="active site" description="For nuclease activity" evidence="15">
    <location>
        <position position="1078"/>
    </location>
</feature>
<feature type="coiled-coil region" evidence="17">
    <location>
        <begin position="99"/>
        <end position="126"/>
    </location>
</feature>
<comment type="caution">
    <text evidence="20">The sequence shown here is derived from an EMBL/GenBank/DDBJ whole genome shotgun (WGS) entry which is preliminary data.</text>
</comment>
<feature type="region of interest" description="DNA-binding and helicase activity, interacts with RecC" evidence="15">
    <location>
        <begin position="1"/>
        <end position="856"/>
    </location>
</feature>
<name>A0A8J7FCE2_9GAMM</name>
<dbReference type="CDD" id="cd22352">
    <property type="entry name" value="RecB_C-like"/>
    <property type="match status" value="1"/>
</dbReference>
<dbReference type="Gene3D" id="1.10.486.10">
    <property type="entry name" value="PCRA, domain 4"/>
    <property type="match status" value="1"/>
</dbReference>
<protein>
    <recommendedName>
        <fullName evidence="15">RecBCD enzyme subunit RecB</fullName>
        <ecNumber evidence="15">3.1.11.5</ecNumber>
        <ecNumber evidence="15">5.6.2.4</ecNumber>
    </recommendedName>
    <alternativeName>
        <fullName evidence="15">DNA 3'-5' helicase subunit RecB</fullName>
    </alternativeName>
    <alternativeName>
        <fullName evidence="15">Exonuclease V subunit RecB</fullName>
        <shortName evidence="15">ExoV subunit RecB</shortName>
    </alternativeName>
    <alternativeName>
        <fullName evidence="15">Helicase/nuclease RecBCD subunit RecB</fullName>
    </alternativeName>
</protein>
<feature type="domain" description="UvrD-like helicase ATP-binding" evidence="18">
    <location>
        <begin position="1"/>
        <end position="457"/>
    </location>
</feature>
<dbReference type="PROSITE" id="PS51217">
    <property type="entry name" value="UVRD_HELICASE_CTER"/>
    <property type="match status" value="1"/>
</dbReference>
<accession>A0A8J7FCE2</accession>
<keyword evidence="6 15" id="KW-0347">Helicase</keyword>
<keyword evidence="21" id="KW-1185">Reference proteome</keyword>
<dbReference type="InterPro" id="IPR004586">
    <property type="entry name" value="RecB"/>
</dbReference>
<dbReference type="GO" id="GO:0009338">
    <property type="term" value="C:exodeoxyribonuclease V complex"/>
    <property type="evidence" value="ECO:0007669"/>
    <property type="project" value="TreeGrafter"/>
</dbReference>
<evidence type="ECO:0000256" key="11">
    <source>
        <dbReference type="ARBA" id="ARBA00023204"/>
    </source>
</evidence>
<keyword evidence="17" id="KW-0175">Coiled coil</keyword>
<evidence type="ECO:0000256" key="6">
    <source>
        <dbReference type="ARBA" id="ARBA00022806"/>
    </source>
</evidence>
<dbReference type="InterPro" id="IPR027417">
    <property type="entry name" value="P-loop_NTPase"/>
</dbReference>
<dbReference type="GO" id="GO:0005524">
    <property type="term" value="F:ATP binding"/>
    <property type="evidence" value="ECO:0007669"/>
    <property type="project" value="UniProtKB-UniRule"/>
</dbReference>
<evidence type="ECO:0000256" key="12">
    <source>
        <dbReference type="ARBA" id="ARBA00023235"/>
    </source>
</evidence>
<reference evidence="20" key="1">
    <citation type="submission" date="2020-10" db="EMBL/GenBank/DDBJ databases">
        <title>Bacterium isolated from coastal waters sediment.</title>
        <authorList>
            <person name="Chen R.-J."/>
            <person name="Lu D.-C."/>
            <person name="Zhu K.-L."/>
            <person name="Du Z.-J."/>
        </authorList>
    </citation>
    <scope>NUCLEOTIDE SEQUENCE</scope>
    <source>
        <strain evidence="20">N1Y112</strain>
    </source>
</reference>
<dbReference type="Pfam" id="PF13361">
    <property type="entry name" value="UvrD_C"/>
    <property type="match status" value="2"/>
</dbReference>
<evidence type="ECO:0000313" key="20">
    <source>
        <dbReference type="EMBL" id="MBE9397492.1"/>
    </source>
</evidence>
<proteinExistence type="inferred from homology"/>
<dbReference type="Gene3D" id="3.40.50.300">
    <property type="entry name" value="P-loop containing nucleotide triphosphate hydrolases"/>
    <property type="match status" value="2"/>
</dbReference>
<evidence type="ECO:0000256" key="15">
    <source>
        <dbReference type="HAMAP-Rule" id="MF_01485"/>
    </source>
</evidence>
<keyword evidence="9 15" id="KW-0460">Magnesium</keyword>
<keyword evidence="8 15" id="KW-0067">ATP-binding</keyword>
<dbReference type="GO" id="GO:0008854">
    <property type="term" value="F:exodeoxyribonuclease V activity"/>
    <property type="evidence" value="ECO:0007669"/>
    <property type="project" value="UniProtKB-EC"/>
</dbReference>
<dbReference type="Proteomes" id="UP000640333">
    <property type="component" value="Unassembled WGS sequence"/>
</dbReference>
<dbReference type="SUPFAM" id="SSF52980">
    <property type="entry name" value="Restriction endonuclease-like"/>
    <property type="match status" value="1"/>
</dbReference>
<comment type="catalytic activity">
    <reaction evidence="15">
        <text>Exonucleolytic cleavage (in the presence of ATP) in either 5'- to 3'- or 3'- to 5'-direction to yield 5'-phosphooligonucleotides.</text>
        <dbReference type="EC" id="3.1.11.5"/>
    </reaction>
</comment>
<feature type="region of interest" description="Nuclease activity, interacts with RecD and RecA" evidence="15">
    <location>
        <begin position="896"/>
        <end position="1174"/>
    </location>
</feature>
<dbReference type="PROSITE" id="PS51198">
    <property type="entry name" value="UVRD_HELICASE_ATP_BIND"/>
    <property type="match status" value="1"/>
</dbReference>
<sequence>MSDLIPLQPLTFPLHGVRLIEASAGTGKTYTITALYLRLLLGHGDQGPVRPLGPDQILVVTFTEAATEELRDRIRVRIAEARQAFMLALNWQEVKDLFLSQLIEAIEDKEAAVKLLEQAAQQMDEAAIFTIHGFCQRMLKRHAFESGALFETELTQDSQRLLHQAVMDFWRNEIYRMEAGIASAVLHLWKTPVDLGKDLNGFWNSPELRLQPDLSEQNLTELFTQFQSLLQRFKALWLSQGGDLEALIRDSGVSKQSYRKNLLPNWLAKIGEFCETDSSVLDKKLVGVLERFQQSRLHEKSPKGNPPEHELFRLTEELLEARVPVREIMLARAFRDVRQRFNQHKAQHNLLTFDDLLINLDRSLSQDQSGLLASAIRTQFPLALIDEFQDTDPMQYRIFSQIYAAVPDEEAQAPGLVMIGDPKQAIYAFRGADIFTYIRARRQVDAPYTLDTNWRSTSRMVESVNRIFETAQAPFIYEQDIKFQSVKAGGKSDKKPLQMGGKALPAMTFWYQDDDAPINRNTYFTRFARSTAVEIERLLAGDTSMGDQPLAAGDIAVLVRDRYEADAIRTALTEFQRPCVYLSNRESVFATQEALDMLLLLQAVQEPNNERFVRAALATSVLQLDVEALDRLNHDERAWEAAVAEFTEYQQVWLRLGVLPMLHRLLQRRKLSELMLSRADGERRLTDLLHLGELLQTASTEVEGTAGLLRWYAEKLNSPNGSSEDQQLRLESDRNLVTLVTIHKSKGLEYPVVFLPFPCAMKESKQALYHDDSGETVVDLQASDEAMAKADEERLAEDLRLLYVALTRSVYACYMGVADVKVGQKKDQLRRTALGYLLLQEERELDEAMAGIPALSAAITVLEPPQSAPQIDLFAAEPEAKPELQVRTFKGRIKRDWRVTSYSALSSHGSGYQLPELPGLDLEVAGEEAEVAEPEQTIFSFPKGARAGTFLHAVFEDLDFPTAGGPELDEYLQERLTLEGYETDWTPVLNSLVADVLDSDLDGQGLRMRDLTAQDKLVEMEFMLPVSGLDCGALNQLVRAEDNLSAQAGLLSFDQVNGMLKGFIDLVFRHEGRYYVLDYKSNYLGGTHDAYTQEAMAGAMIDHRYDLQYQLYTLALHRLLQSRIPDYNYEEHMGGVFYLFLRGMGQGDHGVFHCRPDAGFIEQLDQQFRAGETA</sequence>
<evidence type="ECO:0000256" key="16">
    <source>
        <dbReference type="PROSITE-ProRule" id="PRU00560"/>
    </source>
</evidence>
<dbReference type="GO" id="GO:0043138">
    <property type="term" value="F:3'-5' DNA helicase activity"/>
    <property type="evidence" value="ECO:0007669"/>
    <property type="project" value="UniProtKB-UniRule"/>
</dbReference>
<dbReference type="PANTHER" id="PTHR11070">
    <property type="entry name" value="UVRD / RECB / PCRA DNA HELICASE FAMILY MEMBER"/>
    <property type="match status" value="1"/>
</dbReference>
<keyword evidence="7 15" id="KW-0269">Exonuclease</keyword>
<dbReference type="EC" id="3.1.11.5" evidence="15"/>
<evidence type="ECO:0000256" key="2">
    <source>
        <dbReference type="ARBA" id="ARBA00022723"/>
    </source>
</evidence>
<dbReference type="InterPro" id="IPR038726">
    <property type="entry name" value="PDDEXK_AddAB-type"/>
</dbReference>
<dbReference type="GO" id="GO:0005829">
    <property type="term" value="C:cytosol"/>
    <property type="evidence" value="ECO:0007669"/>
    <property type="project" value="TreeGrafter"/>
</dbReference>
<evidence type="ECO:0000256" key="1">
    <source>
        <dbReference type="ARBA" id="ARBA00022722"/>
    </source>
</evidence>
<keyword evidence="5 15" id="KW-0378">Hydrolase</keyword>
<dbReference type="EMBL" id="JADEYS010000008">
    <property type="protein sequence ID" value="MBE9397492.1"/>
    <property type="molecule type" value="Genomic_DNA"/>
</dbReference>
<comment type="cofactor">
    <cofactor evidence="15">
        <name>Mg(2+)</name>
        <dbReference type="ChEBI" id="CHEBI:18420"/>
    </cofactor>
    <text evidence="15">Binds 1 Mg(2+) ion per subunit.</text>
</comment>
<dbReference type="InterPro" id="IPR011335">
    <property type="entry name" value="Restrct_endonuc-II-like"/>
</dbReference>
<comment type="subunit">
    <text evidence="15">Heterotrimer of RecB, RecC and RecD. All subunits contribute to DNA-binding. Interacts with RecA.</text>
</comment>
<keyword evidence="1 15" id="KW-0540">Nuclease</keyword>
<evidence type="ECO:0000259" key="18">
    <source>
        <dbReference type="PROSITE" id="PS51198"/>
    </source>
</evidence>
<evidence type="ECO:0000256" key="17">
    <source>
        <dbReference type="SAM" id="Coils"/>
    </source>
</evidence>
<dbReference type="InterPro" id="IPR011604">
    <property type="entry name" value="PDDEXK-like_dom_sf"/>
</dbReference>
<evidence type="ECO:0000313" key="21">
    <source>
        <dbReference type="Proteomes" id="UP000640333"/>
    </source>
</evidence>
<evidence type="ECO:0000256" key="9">
    <source>
        <dbReference type="ARBA" id="ARBA00022842"/>
    </source>
</evidence>
<gene>
    <name evidence="15 20" type="primary">recB</name>
    <name evidence="20" type="ORF">IOQ59_09495</name>
</gene>
<dbReference type="GO" id="GO:0000724">
    <property type="term" value="P:double-strand break repair via homologous recombination"/>
    <property type="evidence" value="ECO:0007669"/>
    <property type="project" value="UniProtKB-UniRule"/>
</dbReference>